<comment type="similarity">
    <text evidence="2">Belongs to the purine permeases (TC 2.A.7.14) family.</text>
</comment>
<evidence type="ECO:0000256" key="5">
    <source>
        <dbReference type="ARBA" id="ARBA00022989"/>
    </source>
</evidence>
<protein>
    <submittedName>
        <fullName evidence="8">Probable purine permease 9</fullName>
    </submittedName>
</protein>
<evidence type="ECO:0000256" key="2">
    <source>
        <dbReference type="ARBA" id="ARBA00006213"/>
    </source>
</evidence>
<dbReference type="PANTHER" id="PTHR31376:SF17">
    <property type="entry name" value="PURINE PERMEASE 21-RELATED"/>
    <property type="match status" value="1"/>
</dbReference>
<evidence type="ECO:0000256" key="3">
    <source>
        <dbReference type="ARBA" id="ARBA00022448"/>
    </source>
</evidence>
<keyword evidence="9" id="KW-1185">Reference proteome</keyword>
<evidence type="ECO:0000313" key="8">
    <source>
        <dbReference type="EMBL" id="GFP92812.1"/>
    </source>
</evidence>
<gene>
    <name evidence="8" type="ORF">PHJA_001425500</name>
</gene>
<dbReference type="OrthoDB" id="1717816at2759"/>
<dbReference type="GO" id="GO:0005345">
    <property type="term" value="F:purine nucleobase transmembrane transporter activity"/>
    <property type="evidence" value="ECO:0007669"/>
    <property type="project" value="UniProtKB-ARBA"/>
</dbReference>
<evidence type="ECO:0000256" key="4">
    <source>
        <dbReference type="ARBA" id="ARBA00022692"/>
    </source>
</evidence>
<dbReference type="Pfam" id="PF16913">
    <property type="entry name" value="PUNUT"/>
    <property type="match status" value="1"/>
</dbReference>
<comment type="subcellular location">
    <subcellularLocation>
        <location evidence="1">Membrane</location>
    </subcellularLocation>
</comment>
<dbReference type="PANTHER" id="PTHR31376">
    <property type="entry name" value="OS09G0467300 PROTEIN-RELATED"/>
    <property type="match status" value="1"/>
</dbReference>
<dbReference type="AlphaFoldDB" id="A0A830C3U1"/>
<evidence type="ECO:0000256" key="1">
    <source>
        <dbReference type="ARBA" id="ARBA00004370"/>
    </source>
</evidence>
<accession>A0A830C3U1</accession>
<keyword evidence="5 7" id="KW-1133">Transmembrane helix</keyword>
<organism evidence="8 9">
    <name type="scientific">Phtheirospermum japonicum</name>
    <dbReference type="NCBI Taxonomy" id="374723"/>
    <lineage>
        <taxon>Eukaryota</taxon>
        <taxon>Viridiplantae</taxon>
        <taxon>Streptophyta</taxon>
        <taxon>Embryophyta</taxon>
        <taxon>Tracheophyta</taxon>
        <taxon>Spermatophyta</taxon>
        <taxon>Magnoliopsida</taxon>
        <taxon>eudicotyledons</taxon>
        <taxon>Gunneridae</taxon>
        <taxon>Pentapetalae</taxon>
        <taxon>asterids</taxon>
        <taxon>lamiids</taxon>
        <taxon>Lamiales</taxon>
        <taxon>Orobanchaceae</taxon>
        <taxon>Orobanchaceae incertae sedis</taxon>
        <taxon>Phtheirospermum</taxon>
    </lineage>
</organism>
<dbReference type="EMBL" id="BMAC01000291">
    <property type="protein sequence ID" value="GFP92812.1"/>
    <property type="molecule type" value="Genomic_DNA"/>
</dbReference>
<comment type="caution">
    <text evidence="8">The sequence shown here is derived from an EMBL/GenBank/DDBJ whole genome shotgun (WGS) entry which is preliminary data.</text>
</comment>
<feature type="transmembrane region" description="Helical" evidence="7">
    <location>
        <begin position="20"/>
        <end position="42"/>
    </location>
</feature>
<evidence type="ECO:0000256" key="7">
    <source>
        <dbReference type="SAM" id="Phobius"/>
    </source>
</evidence>
<dbReference type="GO" id="GO:0015211">
    <property type="term" value="F:purine nucleoside transmembrane transporter activity"/>
    <property type="evidence" value="ECO:0007669"/>
    <property type="project" value="InterPro"/>
</dbReference>
<dbReference type="Proteomes" id="UP000653305">
    <property type="component" value="Unassembled WGS sequence"/>
</dbReference>
<dbReference type="InterPro" id="IPR030182">
    <property type="entry name" value="PUP_plant"/>
</dbReference>
<name>A0A830C3U1_9LAMI</name>
<proteinExistence type="inferred from homology"/>
<evidence type="ECO:0000313" key="9">
    <source>
        <dbReference type="Proteomes" id="UP000653305"/>
    </source>
</evidence>
<dbReference type="GO" id="GO:0016020">
    <property type="term" value="C:membrane"/>
    <property type="evidence" value="ECO:0007669"/>
    <property type="project" value="UniProtKB-SubCell"/>
</dbReference>
<feature type="transmembrane region" description="Helical" evidence="7">
    <location>
        <begin position="63"/>
        <end position="86"/>
    </location>
</feature>
<evidence type="ECO:0000256" key="6">
    <source>
        <dbReference type="ARBA" id="ARBA00023136"/>
    </source>
</evidence>
<keyword evidence="4 7" id="KW-0812">Transmembrane</keyword>
<keyword evidence="3" id="KW-0813">Transport</keyword>
<sequence>MLSLTQVTFCKIVEKQALRAIFDMTIYQGFVATFVVVIGLFGSGDWQKLDREMKEYKLGQMSYIVNLLWAAVYWQVFGVGCVGLIFRVSSLFSNGISVLGMSVAPILAMVFLNIELRGPKMETMSMWFAVWGFVSYMYQRYLDGLKMKEKLSDCDHEDVEQAALVDE</sequence>
<reference evidence="8" key="1">
    <citation type="submission" date="2020-07" db="EMBL/GenBank/DDBJ databases">
        <title>Ethylene signaling mediates host invasion by parasitic plants.</title>
        <authorList>
            <person name="Yoshida S."/>
        </authorList>
    </citation>
    <scope>NUCLEOTIDE SEQUENCE</scope>
    <source>
        <strain evidence="8">Okayama</strain>
    </source>
</reference>
<feature type="transmembrane region" description="Helical" evidence="7">
    <location>
        <begin position="92"/>
        <end position="112"/>
    </location>
</feature>
<keyword evidence="6 7" id="KW-0472">Membrane</keyword>